<evidence type="ECO:0000259" key="4">
    <source>
        <dbReference type="Pfam" id="PF15612"/>
    </source>
</evidence>
<feature type="compositionally biased region" description="Basic and acidic residues" evidence="3">
    <location>
        <begin position="25"/>
        <end position="43"/>
    </location>
</feature>
<feature type="region of interest" description="Disordered" evidence="3">
    <location>
        <begin position="330"/>
        <end position="350"/>
    </location>
</feature>
<dbReference type="Pfam" id="PF15612">
    <property type="entry name" value="WHIM1"/>
    <property type="match status" value="1"/>
</dbReference>
<keyword evidence="2" id="KW-0539">Nucleus</keyword>
<dbReference type="EMBL" id="JAENGY010000065">
    <property type="protein sequence ID" value="KAG6975394.1"/>
    <property type="molecule type" value="Genomic_DNA"/>
</dbReference>
<dbReference type="PANTHER" id="PTHR48176:SF1">
    <property type="entry name" value="DDRGK DOMAIN-CONTAINING PROTEIN 1"/>
    <property type="match status" value="1"/>
</dbReference>
<organism evidence="6 7">
    <name type="scientific">Phytophthora aleatoria</name>
    <dbReference type="NCBI Taxonomy" id="2496075"/>
    <lineage>
        <taxon>Eukaryota</taxon>
        <taxon>Sar</taxon>
        <taxon>Stramenopiles</taxon>
        <taxon>Oomycota</taxon>
        <taxon>Peronosporomycetes</taxon>
        <taxon>Peronosporales</taxon>
        <taxon>Peronosporaceae</taxon>
        <taxon>Phytophthora</taxon>
    </lineage>
</organism>
<dbReference type="GO" id="GO:0044389">
    <property type="term" value="F:ubiquitin-like protein ligase binding"/>
    <property type="evidence" value="ECO:0007669"/>
    <property type="project" value="TreeGrafter"/>
</dbReference>
<reference evidence="6" key="1">
    <citation type="submission" date="2021-01" db="EMBL/GenBank/DDBJ databases">
        <title>Phytophthora aleatoria, a newly-described species from Pinus radiata is distinct from Phytophthora cactorum isolates based on comparative genomics.</title>
        <authorList>
            <person name="Mcdougal R."/>
            <person name="Panda P."/>
            <person name="Williams N."/>
            <person name="Studholme D.J."/>
        </authorList>
    </citation>
    <scope>NUCLEOTIDE SEQUENCE</scope>
    <source>
        <strain evidence="6">NZFS 4037</strain>
    </source>
</reference>
<comment type="caution">
    <text evidence="6">The sequence shown here is derived from an EMBL/GenBank/DDBJ whole genome shotgun (WGS) entry which is preliminary data.</text>
</comment>
<dbReference type="Pfam" id="PF23450">
    <property type="entry name" value="KIAA2026_hel"/>
    <property type="match status" value="1"/>
</dbReference>
<feature type="region of interest" description="Disordered" evidence="3">
    <location>
        <begin position="23"/>
        <end position="197"/>
    </location>
</feature>
<feature type="compositionally biased region" description="Basic residues" evidence="3">
    <location>
        <begin position="144"/>
        <end position="155"/>
    </location>
</feature>
<evidence type="ECO:0000256" key="1">
    <source>
        <dbReference type="ARBA" id="ARBA00004123"/>
    </source>
</evidence>
<dbReference type="InterPro" id="IPR050899">
    <property type="entry name" value="DDRGK_domain-containing"/>
</dbReference>
<dbReference type="PANTHER" id="PTHR48176">
    <property type="entry name" value="DDRGK DOMAIN-CONTAINING PROTEIN 1"/>
    <property type="match status" value="1"/>
</dbReference>
<evidence type="ECO:0000313" key="6">
    <source>
        <dbReference type="EMBL" id="KAG6975394.1"/>
    </source>
</evidence>
<feature type="compositionally biased region" description="Acidic residues" evidence="3">
    <location>
        <begin position="332"/>
        <end position="341"/>
    </location>
</feature>
<evidence type="ECO:0000313" key="7">
    <source>
        <dbReference type="Proteomes" id="UP000709295"/>
    </source>
</evidence>
<feature type="domain" description="WHIM1" evidence="4">
    <location>
        <begin position="370"/>
        <end position="413"/>
    </location>
</feature>
<feature type="compositionally biased region" description="Acidic residues" evidence="3">
    <location>
        <begin position="116"/>
        <end position="128"/>
    </location>
</feature>
<dbReference type="AlphaFoldDB" id="A0A8J5MHT6"/>
<evidence type="ECO:0000259" key="5">
    <source>
        <dbReference type="Pfam" id="PF23450"/>
    </source>
</evidence>
<feature type="region of interest" description="Disordered" evidence="3">
    <location>
        <begin position="583"/>
        <end position="677"/>
    </location>
</feature>
<accession>A0A8J5MHT6</accession>
<feature type="compositionally biased region" description="Basic and acidic residues" evidence="3">
    <location>
        <begin position="617"/>
        <end position="642"/>
    </location>
</feature>
<keyword evidence="7" id="KW-1185">Reference proteome</keyword>
<feature type="compositionally biased region" description="Basic residues" evidence="3">
    <location>
        <begin position="170"/>
        <end position="192"/>
    </location>
</feature>
<dbReference type="InterPro" id="IPR028942">
    <property type="entry name" value="WHIM1_dom"/>
</dbReference>
<dbReference type="Proteomes" id="UP000709295">
    <property type="component" value="Unassembled WGS sequence"/>
</dbReference>
<evidence type="ECO:0000256" key="3">
    <source>
        <dbReference type="SAM" id="MobiDB-lite"/>
    </source>
</evidence>
<comment type="subcellular location">
    <subcellularLocation>
        <location evidence="1">Nucleus</location>
    </subcellularLocation>
</comment>
<gene>
    <name evidence="6" type="ORF">JG688_00002438</name>
</gene>
<sequence>MRLQRRKETVWLGHKAQKRFSAILENKRSRGRDLSMARSDSLKRVSPTSFESDGGEGAAKKSKTSVDVASEAAATVRSGPLETEHSEVDSIEAGEDGQKSALSANNDVNHQRQDGEQDVEMGDAEASETTEAKITKNNDVAKSSSKKPAKKRAKPAVKAAINGKTEAKAKPKAKPKAKAKAKAKAAPKRKTRTQGDKVKENAPLAAPFFVETGAEWNNTNIDFDELNTLRSMWELPAACHILWLLQSPLTLRFSNTLLEYEAALLKPEDSPVLEDVFTKLLLKKSERACLSAGIGLKYEWWNKQLRIYYLDMYDKWYALLRKAGERLPETFSQDEDDDDSSVSDSKTDEQVDVELTDDEWLTLDILKARLETLGVVCPLKHQSFADLSIDLRCKILLNLCEAVVDDPANTEYMRQMEEDDLRVEPLGNDRAGRLYYFFPQFYEERRLYRLEPETRQWALWVKGDDAFRSMLKATKEIRGRKIRGEQELLDHLEVIVEQIEDENEARARQLEKANRLAILEAIPRKRSLRLQVKQLEKMEKHQEELEHQKEMSMEEIADMRRAELLIKVEREAEKEVRDAEREARRLHREQVEREEAQAEREKRRLRRVEKELEEERLEQQAEEDRRKQEEARELRARQRSAEEEWQQVEQGGQNLVEEATPTTAAPVPEQVTASMVP</sequence>
<dbReference type="InterPro" id="IPR056522">
    <property type="entry name" value="KIAA2026_hel"/>
</dbReference>
<evidence type="ECO:0008006" key="8">
    <source>
        <dbReference type="Google" id="ProtNLM"/>
    </source>
</evidence>
<feature type="compositionally biased region" description="Basic and acidic residues" evidence="3">
    <location>
        <begin position="583"/>
        <end position="602"/>
    </location>
</feature>
<protein>
    <recommendedName>
        <fullName evidence="8">WHIM1 domain-containing protein</fullName>
    </recommendedName>
</protein>
<dbReference type="GO" id="GO:0005634">
    <property type="term" value="C:nucleus"/>
    <property type="evidence" value="ECO:0007669"/>
    <property type="project" value="UniProtKB-SubCell"/>
</dbReference>
<evidence type="ECO:0000256" key="2">
    <source>
        <dbReference type="ARBA" id="ARBA00023242"/>
    </source>
</evidence>
<feature type="domain" description="Uncharacterized bromodomain-containing protein 10 helical" evidence="5">
    <location>
        <begin position="234"/>
        <end position="323"/>
    </location>
</feature>
<name>A0A8J5MHT6_9STRA</name>
<proteinExistence type="predicted"/>